<sequence>MTVDKRDHIRRELGFRRIIKARSLASKRKSIRSFQRPKINFPATYYIEMIHWNTITLSPPPLLQTFSNQEIWSKIQSVGTAAEWNFDKFPCYTQAVERCVKLVTEASQKAIGSNFRDCFIRTTLLSRSSMPSFSRHVGCQNSSKTETELAHIRHSCLMGCSPDCVKLKYPYTVVVTENELNMETGLKDEK</sequence>
<evidence type="ECO:0000313" key="2">
    <source>
        <dbReference type="Proteomes" id="UP000499080"/>
    </source>
</evidence>
<evidence type="ECO:0000313" key="1">
    <source>
        <dbReference type="EMBL" id="GBN79988.1"/>
    </source>
</evidence>
<organism evidence="1 2">
    <name type="scientific">Araneus ventricosus</name>
    <name type="common">Orbweaver spider</name>
    <name type="synonym">Epeira ventricosa</name>
    <dbReference type="NCBI Taxonomy" id="182803"/>
    <lineage>
        <taxon>Eukaryota</taxon>
        <taxon>Metazoa</taxon>
        <taxon>Ecdysozoa</taxon>
        <taxon>Arthropoda</taxon>
        <taxon>Chelicerata</taxon>
        <taxon>Arachnida</taxon>
        <taxon>Araneae</taxon>
        <taxon>Araneomorphae</taxon>
        <taxon>Entelegynae</taxon>
        <taxon>Araneoidea</taxon>
        <taxon>Araneidae</taxon>
        <taxon>Araneus</taxon>
    </lineage>
</organism>
<name>A0A4Y2RW13_ARAVE</name>
<reference evidence="1 2" key="1">
    <citation type="journal article" date="2019" name="Sci. Rep.">
        <title>Orb-weaving spider Araneus ventricosus genome elucidates the spidroin gene catalogue.</title>
        <authorList>
            <person name="Kono N."/>
            <person name="Nakamura H."/>
            <person name="Ohtoshi R."/>
            <person name="Moran D.A.P."/>
            <person name="Shinohara A."/>
            <person name="Yoshida Y."/>
            <person name="Fujiwara M."/>
            <person name="Mori M."/>
            <person name="Tomita M."/>
            <person name="Arakawa K."/>
        </authorList>
    </citation>
    <scope>NUCLEOTIDE SEQUENCE [LARGE SCALE GENOMIC DNA]</scope>
</reference>
<dbReference type="EMBL" id="BGPR01018729">
    <property type="protein sequence ID" value="GBN79988.1"/>
    <property type="molecule type" value="Genomic_DNA"/>
</dbReference>
<comment type="caution">
    <text evidence="1">The sequence shown here is derived from an EMBL/GenBank/DDBJ whole genome shotgun (WGS) entry which is preliminary data.</text>
</comment>
<keyword evidence="2" id="KW-1185">Reference proteome</keyword>
<dbReference type="Proteomes" id="UP000499080">
    <property type="component" value="Unassembled WGS sequence"/>
</dbReference>
<proteinExistence type="predicted"/>
<accession>A0A4Y2RW13</accession>
<gene>
    <name evidence="1" type="ORF">AVEN_144549_1</name>
</gene>
<dbReference type="OrthoDB" id="6771835at2759"/>
<protein>
    <submittedName>
        <fullName evidence="1">Uncharacterized protein</fullName>
    </submittedName>
</protein>
<dbReference type="PANTHER" id="PTHR46409">
    <property type="entry name" value="HTH PSQ-TYPE DOMAIN-CONTAINING PROTEIN"/>
    <property type="match status" value="1"/>
</dbReference>
<dbReference type="PANTHER" id="PTHR46409:SF1">
    <property type="entry name" value="HTH PSQ-TYPE DOMAIN-CONTAINING PROTEIN"/>
    <property type="match status" value="1"/>
</dbReference>
<dbReference type="AlphaFoldDB" id="A0A4Y2RW13"/>